<gene>
    <name evidence="1" type="ORF">DFR40_1520</name>
</gene>
<dbReference type="RefSeq" id="WP_121457858.1">
    <property type="nucleotide sequence ID" value="NZ_RBXP01000013.1"/>
</dbReference>
<evidence type="ECO:0000313" key="1">
    <source>
        <dbReference type="EMBL" id="RKT59631.1"/>
    </source>
</evidence>
<dbReference type="Pfam" id="PF06293">
    <property type="entry name" value="Kdo"/>
    <property type="match status" value="1"/>
</dbReference>
<dbReference type="OrthoDB" id="5608193at2"/>
<accession>A0A495WD70</accession>
<dbReference type="SUPFAM" id="SSF56112">
    <property type="entry name" value="Protein kinase-like (PK-like)"/>
    <property type="match status" value="1"/>
</dbReference>
<keyword evidence="2" id="KW-1185">Reference proteome</keyword>
<dbReference type="PROSITE" id="PS00108">
    <property type="entry name" value="PROTEIN_KINASE_ST"/>
    <property type="match status" value="1"/>
</dbReference>
<keyword evidence="1" id="KW-0808">Transferase</keyword>
<reference evidence="1 2" key="1">
    <citation type="submission" date="2018-10" db="EMBL/GenBank/DDBJ databases">
        <title>Genomic Encyclopedia of Type Strains, Phase IV (KMG-IV): sequencing the most valuable type-strain genomes for metagenomic binning, comparative biology and taxonomic classification.</title>
        <authorList>
            <person name="Goeker M."/>
        </authorList>
    </citation>
    <scope>NUCLEOTIDE SEQUENCE [LARGE SCALE GENOMIC DNA]</scope>
    <source>
        <strain evidence="1 2">DSM 23841</strain>
    </source>
</reference>
<sequence length="255" mass="29470">MIDWQVNPDYATGEAGRAFASLDAVFALQGERVTVDPESEVIRLRLDGILYYVKRYTIGRRKLARRWFGLRDLFGPQRAVKEWRNLQRFHAWGLPTPTLVAWGQERRAGRFVRAALVTEELRDTVDLAQLAKTADARLRDRSWIAAVSVQVAACARVMHAHGFAHNDLKWRNLLVTGGESPQVYLIDCPNGAFWMQPFLEYRIVKDLACLDKVAKYQLSRTQRLRFYLDYAGRTRLTAVDKRKIRKILAFFVGRE</sequence>
<dbReference type="InterPro" id="IPR011009">
    <property type="entry name" value="Kinase-like_dom_sf"/>
</dbReference>
<dbReference type="Proteomes" id="UP000270626">
    <property type="component" value="Unassembled WGS sequence"/>
</dbReference>
<protein>
    <submittedName>
        <fullName evidence="1">Lipopolysaccharide kinase (Kdo/WaaP) family protein</fullName>
    </submittedName>
</protein>
<evidence type="ECO:0000313" key="2">
    <source>
        <dbReference type="Proteomes" id="UP000270626"/>
    </source>
</evidence>
<organism evidence="1 2">
    <name type="scientific">Azonexus fungiphilus</name>
    <dbReference type="NCBI Taxonomy" id="146940"/>
    <lineage>
        <taxon>Bacteria</taxon>
        <taxon>Pseudomonadati</taxon>
        <taxon>Pseudomonadota</taxon>
        <taxon>Betaproteobacteria</taxon>
        <taxon>Rhodocyclales</taxon>
        <taxon>Azonexaceae</taxon>
        <taxon>Azonexus</taxon>
    </lineage>
</organism>
<name>A0A495WD70_9RHOO</name>
<dbReference type="AlphaFoldDB" id="A0A495WD70"/>
<proteinExistence type="predicted"/>
<dbReference type="EMBL" id="RBXP01000013">
    <property type="protein sequence ID" value="RKT59631.1"/>
    <property type="molecule type" value="Genomic_DNA"/>
</dbReference>
<dbReference type="GO" id="GO:0004672">
    <property type="term" value="F:protein kinase activity"/>
    <property type="evidence" value="ECO:0007669"/>
    <property type="project" value="InterPro"/>
</dbReference>
<dbReference type="Gene3D" id="1.10.510.10">
    <property type="entry name" value="Transferase(Phosphotransferase) domain 1"/>
    <property type="match status" value="1"/>
</dbReference>
<keyword evidence="1" id="KW-0418">Kinase</keyword>
<dbReference type="InterPro" id="IPR008271">
    <property type="entry name" value="Ser/Thr_kinase_AS"/>
</dbReference>
<comment type="caution">
    <text evidence="1">The sequence shown here is derived from an EMBL/GenBank/DDBJ whole genome shotgun (WGS) entry which is preliminary data.</text>
</comment>